<reference evidence="2" key="1">
    <citation type="journal article" date="2023" name="Mol. Phylogenet. Evol.">
        <title>Genome-scale phylogeny and comparative genomics of the fungal order Sordariales.</title>
        <authorList>
            <person name="Hensen N."/>
            <person name="Bonometti L."/>
            <person name="Westerberg I."/>
            <person name="Brannstrom I.O."/>
            <person name="Guillou S."/>
            <person name="Cros-Aarteil S."/>
            <person name="Calhoun S."/>
            <person name="Haridas S."/>
            <person name="Kuo A."/>
            <person name="Mondo S."/>
            <person name="Pangilinan J."/>
            <person name="Riley R."/>
            <person name="LaButti K."/>
            <person name="Andreopoulos B."/>
            <person name="Lipzen A."/>
            <person name="Chen C."/>
            <person name="Yan M."/>
            <person name="Daum C."/>
            <person name="Ng V."/>
            <person name="Clum A."/>
            <person name="Steindorff A."/>
            <person name="Ohm R.A."/>
            <person name="Martin F."/>
            <person name="Silar P."/>
            <person name="Natvig D.O."/>
            <person name="Lalanne C."/>
            <person name="Gautier V."/>
            <person name="Ament-Velasquez S.L."/>
            <person name="Kruys A."/>
            <person name="Hutchinson M.I."/>
            <person name="Powell A.J."/>
            <person name="Barry K."/>
            <person name="Miller A.N."/>
            <person name="Grigoriev I.V."/>
            <person name="Debuchy R."/>
            <person name="Gladieux P."/>
            <person name="Hiltunen Thoren M."/>
            <person name="Johannesson H."/>
        </authorList>
    </citation>
    <scope>NUCLEOTIDE SEQUENCE</scope>
    <source>
        <strain evidence="2">CBS 892.96</strain>
    </source>
</reference>
<protein>
    <recommendedName>
        <fullName evidence="4">Secreted protein</fullName>
    </recommendedName>
</protein>
<organism evidence="2 3">
    <name type="scientific">Triangularia setosa</name>
    <dbReference type="NCBI Taxonomy" id="2587417"/>
    <lineage>
        <taxon>Eukaryota</taxon>
        <taxon>Fungi</taxon>
        <taxon>Dikarya</taxon>
        <taxon>Ascomycota</taxon>
        <taxon>Pezizomycotina</taxon>
        <taxon>Sordariomycetes</taxon>
        <taxon>Sordariomycetidae</taxon>
        <taxon>Sordariales</taxon>
        <taxon>Podosporaceae</taxon>
        <taxon>Triangularia</taxon>
    </lineage>
</organism>
<dbReference type="Proteomes" id="UP001302321">
    <property type="component" value="Unassembled WGS sequence"/>
</dbReference>
<reference evidence="2" key="2">
    <citation type="submission" date="2023-05" db="EMBL/GenBank/DDBJ databases">
        <authorList>
            <consortium name="Lawrence Berkeley National Laboratory"/>
            <person name="Steindorff A."/>
            <person name="Hensen N."/>
            <person name="Bonometti L."/>
            <person name="Westerberg I."/>
            <person name="Brannstrom I.O."/>
            <person name="Guillou S."/>
            <person name="Cros-Aarteil S."/>
            <person name="Calhoun S."/>
            <person name="Haridas S."/>
            <person name="Kuo A."/>
            <person name="Mondo S."/>
            <person name="Pangilinan J."/>
            <person name="Riley R."/>
            <person name="Labutti K."/>
            <person name="Andreopoulos B."/>
            <person name="Lipzen A."/>
            <person name="Chen C."/>
            <person name="Yanf M."/>
            <person name="Daum C."/>
            <person name="Ng V."/>
            <person name="Clum A."/>
            <person name="Ohm R."/>
            <person name="Martin F."/>
            <person name="Silar P."/>
            <person name="Natvig D."/>
            <person name="Lalanne C."/>
            <person name="Gautier V."/>
            <person name="Ament-Velasquez S.L."/>
            <person name="Kruys A."/>
            <person name="Hutchinson M.I."/>
            <person name="Powell A.J."/>
            <person name="Barry K."/>
            <person name="Miller A.N."/>
            <person name="Grigoriev I.V."/>
            <person name="Debuchy R."/>
            <person name="Gladieux P."/>
            <person name="Thoren M.H."/>
            <person name="Johannesson H."/>
        </authorList>
    </citation>
    <scope>NUCLEOTIDE SEQUENCE</scope>
    <source>
        <strain evidence="2">CBS 892.96</strain>
    </source>
</reference>
<sequence length="112" mass="12419">MICLRHAFLVFLHGTLEGRLLTRAHPSTSGAFPGHHYDYDNPVSPFFFPSCIVLPSWPLTCLQLSGMLAGLITTLELAWQGGKLAVLTCLAPWDVSLTHSLSHFTHTTHTHR</sequence>
<gene>
    <name evidence="2" type="ORF">QBC36DRAFT_4933</name>
</gene>
<feature type="chain" id="PRO_5043010182" description="Secreted protein" evidence="1">
    <location>
        <begin position="19"/>
        <end position="112"/>
    </location>
</feature>
<name>A0AAN7A811_9PEZI</name>
<evidence type="ECO:0008006" key="4">
    <source>
        <dbReference type="Google" id="ProtNLM"/>
    </source>
</evidence>
<evidence type="ECO:0000313" key="3">
    <source>
        <dbReference type="Proteomes" id="UP001302321"/>
    </source>
</evidence>
<feature type="signal peptide" evidence="1">
    <location>
        <begin position="1"/>
        <end position="18"/>
    </location>
</feature>
<keyword evidence="1" id="KW-0732">Signal</keyword>
<evidence type="ECO:0000313" key="2">
    <source>
        <dbReference type="EMBL" id="KAK4176739.1"/>
    </source>
</evidence>
<evidence type="ECO:0000256" key="1">
    <source>
        <dbReference type="SAM" id="SignalP"/>
    </source>
</evidence>
<accession>A0AAN7A811</accession>
<proteinExistence type="predicted"/>
<dbReference type="EMBL" id="MU866187">
    <property type="protein sequence ID" value="KAK4176739.1"/>
    <property type="molecule type" value="Genomic_DNA"/>
</dbReference>
<comment type="caution">
    <text evidence="2">The sequence shown here is derived from an EMBL/GenBank/DDBJ whole genome shotgun (WGS) entry which is preliminary data.</text>
</comment>
<dbReference type="AlphaFoldDB" id="A0AAN7A811"/>
<keyword evidence="3" id="KW-1185">Reference proteome</keyword>